<evidence type="ECO:0000256" key="5">
    <source>
        <dbReference type="ARBA" id="ARBA00022833"/>
    </source>
</evidence>
<feature type="binding site" evidence="7">
    <location>
        <position position="137"/>
    </location>
    <ligand>
        <name>4-imidazolone-5-propanoate</name>
        <dbReference type="ChEBI" id="CHEBI:77893"/>
    </ligand>
</feature>
<organism evidence="9 10">
    <name type="scientific">Goodfellowiella coeruleoviolacea</name>
    <dbReference type="NCBI Taxonomy" id="334858"/>
    <lineage>
        <taxon>Bacteria</taxon>
        <taxon>Bacillati</taxon>
        <taxon>Actinomycetota</taxon>
        <taxon>Actinomycetes</taxon>
        <taxon>Pseudonocardiales</taxon>
        <taxon>Pseudonocardiaceae</taxon>
        <taxon>Goodfellowiella</taxon>
    </lineage>
</organism>
<keyword evidence="6 7" id="KW-0408">Iron</keyword>
<comment type="pathway">
    <text evidence="7">Amino-acid degradation; L-histidine degradation into L-glutamate; N-formimidoyl-L-glutamate from L-histidine: step 3/3.</text>
</comment>
<feature type="binding site" evidence="7">
    <location>
        <position position="299"/>
    </location>
    <ligand>
        <name>Zn(2+)</name>
        <dbReference type="ChEBI" id="CHEBI:29105"/>
    </ligand>
</feature>
<evidence type="ECO:0000313" key="9">
    <source>
        <dbReference type="EMBL" id="MCP2168020.1"/>
    </source>
</evidence>
<evidence type="ECO:0000256" key="3">
    <source>
        <dbReference type="ARBA" id="ARBA00022801"/>
    </source>
</evidence>
<keyword evidence="3 7" id="KW-0378">Hydrolase</keyword>
<dbReference type="GO" id="GO:0005506">
    <property type="term" value="F:iron ion binding"/>
    <property type="evidence" value="ECO:0007669"/>
    <property type="project" value="UniProtKB-UniRule"/>
</dbReference>
<feature type="binding site" evidence="7">
    <location>
        <position position="164"/>
    </location>
    <ligand>
        <name>4-imidazolone-5-propanoate</name>
        <dbReference type="ChEBI" id="CHEBI:77893"/>
    </ligand>
</feature>
<proteinExistence type="inferred from homology"/>
<evidence type="ECO:0000313" key="10">
    <source>
        <dbReference type="Proteomes" id="UP001206128"/>
    </source>
</evidence>
<dbReference type="SUPFAM" id="SSF51556">
    <property type="entry name" value="Metallo-dependent hydrolases"/>
    <property type="match status" value="1"/>
</dbReference>
<evidence type="ECO:0000256" key="4">
    <source>
        <dbReference type="ARBA" id="ARBA00022808"/>
    </source>
</evidence>
<gene>
    <name evidence="7" type="primary">hutI</name>
    <name evidence="9" type="ORF">LX83_004894</name>
</gene>
<evidence type="ECO:0000256" key="2">
    <source>
        <dbReference type="ARBA" id="ARBA00022723"/>
    </source>
</evidence>
<keyword evidence="10" id="KW-1185">Reference proteome</keyword>
<dbReference type="InterPro" id="IPR011059">
    <property type="entry name" value="Metal-dep_hydrolase_composite"/>
</dbReference>
<evidence type="ECO:0000256" key="1">
    <source>
        <dbReference type="ARBA" id="ARBA00012864"/>
    </source>
</evidence>
<dbReference type="GO" id="GO:0019556">
    <property type="term" value="P:L-histidine catabolic process to glutamate and formamide"/>
    <property type="evidence" value="ECO:0007669"/>
    <property type="project" value="UniProtKB-UniRule"/>
</dbReference>
<dbReference type="GO" id="GO:0050480">
    <property type="term" value="F:imidazolonepropionase activity"/>
    <property type="evidence" value="ECO:0007669"/>
    <property type="project" value="UniProtKB-UniRule"/>
</dbReference>
<dbReference type="Gene3D" id="3.20.20.140">
    <property type="entry name" value="Metal-dependent hydrolases"/>
    <property type="match status" value="1"/>
</dbReference>
<dbReference type="SUPFAM" id="SSF51338">
    <property type="entry name" value="Composite domain of metallo-dependent hydrolases"/>
    <property type="match status" value="1"/>
</dbReference>
<dbReference type="AlphaFoldDB" id="A0AAE3KI22"/>
<dbReference type="PANTHER" id="PTHR42752:SF1">
    <property type="entry name" value="IMIDAZOLONEPROPIONASE-RELATED"/>
    <property type="match status" value="1"/>
</dbReference>
<comment type="function">
    <text evidence="7">Catalyzes the hydrolytic cleavage of the carbon-nitrogen bond in imidazolone-5-propanoate to yield N-formimidoyl-L-glutamate. It is the third step in the universal histidine degradation pathway.</text>
</comment>
<feature type="binding site" evidence="7">
    <location>
        <position position="79"/>
    </location>
    <ligand>
        <name>4-imidazolone-5-propanoate</name>
        <dbReference type="ChEBI" id="CHEBI:77893"/>
    </ligand>
</feature>
<keyword evidence="5 7" id="KW-0862">Zinc</keyword>
<keyword evidence="7" id="KW-0963">Cytoplasm</keyword>
<feature type="binding site" evidence="7">
    <location>
        <position position="303"/>
    </location>
    <ligand>
        <name>N-formimidoyl-L-glutamate</name>
        <dbReference type="ChEBI" id="CHEBI:58928"/>
    </ligand>
</feature>
<feature type="binding site" evidence="7">
    <location>
        <position position="70"/>
    </location>
    <ligand>
        <name>Zn(2+)</name>
        <dbReference type="ChEBI" id="CHEBI:29105"/>
    </ligand>
</feature>
<comment type="similarity">
    <text evidence="7">Belongs to the metallo-dependent hydrolases superfamily. HutI family.</text>
</comment>
<dbReference type="EC" id="3.5.2.7" evidence="1 7"/>
<accession>A0AAE3KI22</accession>
<feature type="binding site" evidence="7">
    <location>
        <position position="137"/>
    </location>
    <ligand>
        <name>N-formimidoyl-L-glutamate</name>
        <dbReference type="ChEBI" id="CHEBI:58928"/>
    </ligand>
</feature>
<feature type="binding site" evidence="7">
    <location>
        <position position="72"/>
    </location>
    <ligand>
        <name>Fe(3+)</name>
        <dbReference type="ChEBI" id="CHEBI:29034"/>
    </ligand>
</feature>
<dbReference type="InterPro" id="IPR005920">
    <property type="entry name" value="HutI"/>
</dbReference>
<sequence>MAVNNAVSTVFVGISELTTNDDELGQLSGVALVTEGERVVWVGPAARAPEADQRVDLGGRAVLPGWVDSHTHLVFAGDRTEEFAARMAGQPYRAGGIAVTVEATRAAGDAELAGVLRRHAAEALAQGTTCLETKTGYGLTVADEVRSARLAASTVDEVTFLGAHLVPPGWDADEYVALVCGDMLDAVAPHVRWADVFCETGAFDEDQSRTVLLAAAARGLGLRVHGNQLGPGPGVRLAVEMGAASVDHCTHLTPSDVDALAGSDTVATLLPACDLSTRQPLPDARALLDAGATVALASNCNPGSSYTSSMAFCVATAVLQLGMSVAEAVRAATWGGARALRRETGDGAVGVLRPGSRADLHVLDAPSATHLAYRPGVPLTHAVWQRGRRVVPAAS</sequence>
<feature type="binding site" evidence="7">
    <location>
        <position position="225"/>
    </location>
    <ligand>
        <name>Fe(3+)</name>
        <dbReference type="ChEBI" id="CHEBI:29034"/>
    </ligand>
</feature>
<dbReference type="GO" id="GO:0008270">
    <property type="term" value="F:zinc ion binding"/>
    <property type="evidence" value="ECO:0007669"/>
    <property type="project" value="UniProtKB-UniRule"/>
</dbReference>
<dbReference type="InterPro" id="IPR006680">
    <property type="entry name" value="Amidohydro-rel"/>
</dbReference>
<dbReference type="Pfam" id="PF01979">
    <property type="entry name" value="Amidohydro_1"/>
    <property type="match status" value="1"/>
</dbReference>
<dbReference type="PANTHER" id="PTHR42752">
    <property type="entry name" value="IMIDAZOLONEPROPIONASE"/>
    <property type="match status" value="1"/>
</dbReference>
<feature type="binding site" evidence="7">
    <location>
        <position position="72"/>
    </location>
    <ligand>
        <name>Zn(2+)</name>
        <dbReference type="ChEBI" id="CHEBI:29105"/>
    </ligand>
</feature>
<keyword evidence="4 7" id="KW-0369">Histidine metabolism</keyword>
<dbReference type="HAMAP" id="MF_00372">
    <property type="entry name" value="HutI"/>
    <property type="match status" value="1"/>
</dbReference>
<dbReference type="GO" id="GO:0005737">
    <property type="term" value="C:cytoplasm"/>
    <property type="evidence" value="ECO:0007669"/>
    <property type="project" value="UniProtKB-SubCell"/>
</dbReference>
<protein>
    <recommendedName>
        <fullName evidence="1 7">Imidazolonepropionase</fullName>
        <ecNumber evidence="1 7">3.5.2.7</ecNumber>
    </recommendedName>
    <alternativeName>
        <fullName evidence="7">Imidazolone-5-propionate hydrolase</fullName>
    </alternativeName>
</protein>
<feature type="binding site" evidence="7">
    <location>
        <position position="70"/>
    </location>
    <ligand>
        <name>Fe(3+)</name>
        <dbReference type="ChEBI" id="CHEBI:29034"/>
    </ligand>
</feature>
<evidence type="ECO:0000256" key="6">
    <source>
        <dbReference type="ARBA" id="ARBA00023004"/>
    </source>
</evidence>
<dbReference type="NCBIfam" id="TIGR01224">
    <property type="entry name" value="hutI"/>
    <property type="match status" value="1"/>
</dbReference>
<feature type="binding site" evidence="7">
    <location>
        <position position="304"/>
    </location>
    <ligand>
        <name>4-imidazolone-5-propanoate</name>
        <dbReference type="ChEBI" id="CHEBI:77893"/>
    </ligand>
</feature>
<comment type="cofactor">
    <cofactor evidence="7">
        <name>Zn(2+)</name>
        <dbReference type="ChEBI" id="CHEBI:29105"/>
    </cofactor>
    <cofactor evidence="7">
        <name>Fe(3+)</name>
        <dbReference type="ChEBI" id="CHEBI:29034"/>
    </cofactor>
    <text evidence="7">Binds 1 zinc or iron ion per subunit.</text>
</comment>
<dbReference type="InterPro" id="IPR032466">
    <property type="entry name" value="Metal_Hydrolase"/>
</dbReference>
<comment type="catalytic activity">
    <reaction evidence="7">
        <text>4-imidazolone-5-propanoate + H2O = N-formimidoyl-L-glutamate</text>
        <dbReference type="Rhea" id="RHEA:23660"/>
        <dbReference type="ChEBI" id="CHEBI:15377"/>
        <dbReference type="ChEBI" id="CHEBI:58928"/>
        <dbReference type="ChEBI" id="CHEBI:77893"/>
        <dbReference type="EC" id="3.5.2.7"/>
    </reaction>
</comment>
<feature type="domain" description="Amidohydrolase-related" evidence="8">
    <location>
        <begin position="246"/>
        <end position="371"/>
    </location>
</feature>
<dbReference type="EMBL" id="JAMTCK010000012">
    <property type="protein sequence ID" value="MCP2168020.1"/>
    <property type="molecule type" value="Genomic_DNA"/>
</dbReference>
<feature type="binding site" evidence="7">
    <location>
        <position position="228"/>
    </location>
    <ligand>
        <name>4-imidazolone-5-propanoate</name>
        <dbReference type="ChEBI" id="CHEBI:77893"/>
    </ligand>
</feature>
<feature type="binding site" evidence="7">
    <location>
        <position position="301"/>
    </location>
    <ligand>
        <name>N-formimidoyl-L-glutamate</name>
        <dbReference type="ChEBI" id="CHEBI:58928"/>
    </ligand>
</feature>
<comment type="caution">
    <text evidence="9">The sequence shown here is derived from an EMBL/GenBank/DDBJ whole genome shotgun (WGS) entry which is preliminary data.</text>
</comment>
<keyword evidence="2 7" id="KW-0479">Metal-binding</keyword>
<comment type="subcellular location">
    <subcellularLocation>
        <location evidence="7">Cytoplasm</location>
    </subcellularLocation>
</comment>
<feature type="binding site" evidence="7">
    <location>
        <position position="299"/>
    </location>
    <ligand>
        <name>Fe(3+)</name>
        <dbReference type="ChEBI" id="CHEBI:29034"/>
    </ligand>
</feature>
<dbReference type="Gene3D" id="2.30.40.10">
    <property type="entry name" value="Urease, subunit C, domain 1"/>
    <property type="match status" value="1"/>
</dbReference>
<evidence type="ECO:0000259" key="8">
    <source>
        <dbReference type="Pfam" id="PF01979"/>
    </source>
</evidence>
<name>A0AAE3KI22_9PSEU</name>
<dbReference type="Proteomes" id="UP001206128">
    <property type="component" value="Unassembled WGS sequence"/>
</dbReference>
<reference evidence="9" key="1">
    <citation type="submission" date="2022-06" db="EMBL/GenBank/DDBJ databases">
        <title>Genomic Encyclopedia of Archaeal and Bacterial Type Strains, Phase II (KMG-II): from individual species to whole genera.</title>
        <authorList>
            <person name="Goeker M."/>
        </authorList>
    </citation>
    <scope>NUCLEOTIDE SEQUENCE</scope>
    <source>
        <strain evidence="9">DSM 43935</strain>
    </source>
</reference>
<evidence type="ECO:0000256" key="7">
    <source>
        <dbReference type="HAMAP-Rule" id="MF_00372"/>
    </source>
</evidence>
<feature type="binding site" evidence="7">
    <location>
        <position position="225"/>
    </location>
    <ligand>
        <name>Zn(2+)</name>
        <dbReference type="ChEBI" id="CHEBI:29105"/>
    </ligand>
</feature>